<sequence length="119" mass="12309">MTVAIAPSETSESPEPSETPEMPSVAEEFAGSEWSEPSAEPGDADGATDEASVDPADVSPLVARDAQEFGAYARTGGWAFGLKVARSVRPGGQPPVRRRRSPPRSSPLSPTARPSGSCA</sequence>
<feature type="non-terminal residue" evidence="2">
    <location>
        <position position="119"/>
    </location>
</feature>
<feature type="region of interest" description="Disordered" evidence="1">
    <location>
        <begin position="85"/>
        <end position="119"/>
    </location>
</feature>
<evidence type="ECO:0000313" key="3">
    <source>
        <dbReference type="Proteomes" id="UP000010931"/>
    </source>
</evidence>
<proteinExistence type="predicted"/>
<organism evidence="2 3">
    <name type="scientific">Streptomyces turgidiscabies (strain Car8)</name>
    <dbReference type="NCBI Taxonomy" id="698760"/>
    <lineage>
        <taxon>Bacteria</taxon>
        <taxon>Bacillati</taxon>
        <taxon>Actinomycetota</taxon>
        <taxon>Actinomycetes</taxon>
        <taxon>Kitasatosporales</taxon>
        <taxon>Streptomycetaceae</taxon>
        <taxon>Streptomyces</taxon>
    </lineage>
</organism>
<dbReference type="EMBL" id="AEJB01000543">
    <property type="protein sequence ID" value="ELP63091.1"/>
    <property type="molecule type" value="Genomic_DNA"/>
</dbReference>
<evidence type="ECO:0000313" key="2">
    <source>
        <dbReference type="EMBL" id="ELP63091.1"/>
    </source>
</evidence>
<feature type="region of interest" description="Disordered" evidence="1">
    <location>
        <begin position="1"/>
        <end position="59"/>
    </location>
</feature>
<dbReference type="Proteomes" id="UP000010931">
    <property type="component" value="Unassembled WGS sequence"/>
</dbReference>
<reference evidence="2 3" key="1">
    <citation type="journal article" date="2011" name="Plasmid">
        <title>Streptomyces turgidiscabies Car8 contains a modular pathogenicity island that shares virulence genes with other actinobacterial plant pathogens.</title>
        <authorList>
            <person name="Huguet-Tapia J.C."/>
            <person name="Badger J.H."/>
            <person name="Loria R."/>
            <person name="Pettis G.S."/>
        </authorList>
    </citation>
    <scope>NUCLEOTIDE SEQUENCE [LARGE SCALE GENOMIC DNA]</scope>
    <source>
        <strain evidence="2 3">Car8</strain>
    </source>
</reference>
<keyword evidence="3" id="KW-1185">Reference proteome</keyword>
<name>L7EWP3_STRT8</name>
<feature type="compositionally biased region" description="Low complexity" evidence="1">
    <location>
        <begin position="106"/>
        <end position="119"/>
    </location>
</feature>
<dbReference type="AlphaFoldDB" id="L7EWP3"/>
<feature type="compositionally biased region" description="Acidic residues" evidence="1">
    <location>
        <begin position="42"/>
        <end position="52"/>
    </location>
</feature>
<protein>
    <submittedName>
        <fullName evidence="2">Uncharacterized protein</fullName>
    </submittedName>
</protein>
<feature type="compositionally biased region" description="Low complexity" evidence="1">
    <location>
        <begin position="7"/>
        <end position="24"/>
    </location>
</feature>
<comment type="caution">
    <text evidence="2">The sequence shown here is derived from an EMBL/GenBank/DDBJ whole genome shotgun (WGS) entry which is preliminary data.</text>
</comment>
<accession>L7EWP3</accession>
<evidence type="ECO:0000256" key="1">
    <source>
        <dbReference type="SAM" id="MobiDB-lite"/>
    </source>
</evidence>
<gene>
    <name evidence="2" type="ORF">STRTUCAR8_00930</name>
</gene>